<gene>
    <name evidence="4" type="ORF">E6K72_10975</name>
</gene>
<dbReference type="EMBL" id="VBOS01000394">
    <property type="protein sequence ID" value="TMQ50992.1"/>
    <property type="molecule type" value="Genomic_DNA"/>
</dbReference>
<sequence length="1008" mass="107897">LALLMPLAALAAMPHVPAIVGARIVTAPGKAIERGTIVMRDGVIVAVGENVAVPADARVWPGDSLTVYPGLIDAFVMPSEPQPPPPGAPAAGASRRMPSASEAPRGAAHELSAVRPEIRMVESPPLPREQLEGLRAAGFTVVQVAPRRGVVRGQSAVIGLGDGAPNLNVLTPEASQVVALEPERQGYPGSLMGAIAVIRQAFLDARWYADVRRAYAKSPQGKPRPETNESWEALQPLVGGTQPALFVADDMLMVLRAARIAKEAQVRAQIVGAGDEYKRAKEIAADGVPLVVPVNFPDPPDVSDPADALDVTIEELRHWQNAPANPAELTKAGVTFALTSSGLKDVKKFRANVAKSVARGLKDADALASVTTVPARLLGLDARLGTLEAGKIANLTVTHGDLFAENGKVREVWVDGNRYEAFERDERAMKGTWSIGWGHGAHPLTVSAEKDTSVKLVFGADTLRATGVELAGDRARFTMRRGSEPPEVFDLTAKGDRCEGTLAVHGVGVHDVIGWRQPEAGSGPEKGGPKAVAKDEPVATPAVMGNTEAWRMASPAQPAAVLVRNATIWTAGPQGTIPGADLLAVGGRISAVGKGLKAPANAVVIDGKGLHIAPGIIDEHSHSAILGNVNECTNSVTCEVRIQDVINSESINIYYQLAGGTTIMHLLHGSCNAIGGQCAVIKNKWGEPPDRLLFAAAPPTVKFALGENPKQSNWGGERTGRYPQSRAGVEETIREAFTRALDYRAQQKEYKEKKRAYPPRQDLQLDALAEILDGKRLIHCHSYRQDEVLMLMRLTEQFGIRVNTEMAAHGASALGFTDWWAYKFEVIDAIPYNGYLMWDRGVNTGFNSDDNELARRLNTEAAKAVKYGGVPPEDAIQFVTLNPAKSLKIEARVGSLEAGKDADFTVWNGPPLSPYSRCEQTWIEGRKYFDRAADLAGREALAKERDGLVAKARAAKKGGAAGGGGRGNWPPRYLEDADMSGNECGTRGHDEPFRSETERRAARGEAKR</sequence>
<feature type="non-terminal residue" evidence="4">
    <location>
        <position position="1"/>
    </location>
</feature>
<evidence type="ECO:0000313" key="4">
    <source>
        <dbReference type="EMBL" id="TMQ50992.1"/>
    </source>
</evidence>
<organism evidence="4 5">
    <name type="scientific">Eiseniibacteriota bacterium</name>
    <dbReference type="NCBI Taxonomy" id="2212470"/>
    <lineage>
        <taxon>Bacteria</taxon>
        <taxon>Candidatus Eiseniibacteriota</taxon>
    </lineage>
</organism>
<reference evidence="4 5" key="1">
    <citation type="journal article" date="2019" name="Nat. Microbiol.">
        <title>Mediterranean grassland soil C-N compound turnover is dependent on rainfall and depth, and is mediated by genomically divergent microorganisms.</title>
        <authorList>
            <person name="Diamond S."/>
            <person name="Andeer P.F."/>
            <person name="Li Z."/>
            <person name="Crits-Christoph A."/>
            <person name="Burstein D."/>
            <person name="Anantharaman K."/>
            <person name="Lane K.R."/>
            <person name="Thomas B.C."/>
            <person name="Pan C."/>
            <person name="Northen T.R."/>
            <person name="Banfield J.F."/>
        </authorList>
    </citation>
    <scope>NUCLEOTIDE SEQUENCE [LARGE SCALE GENOMIC DNA]</scope>
    <source>
        <strain evidence="4">WS_2</strain>
    </source>
</reference>
<feature type="region of interest" description="Disordered" evidence="1">
    <location>
        <begin position="954"/>
        <end position="1008"/>
    </location>
</feature>
<feature type="region of interest" description="Disordered" evidence="1">
    <location>
        <begin position="78"/>
        <end position="109"/>
    </location>
</feature>
<comment type="caution">
    <text evidence="4">The sequence shown here is derived from an EMBL/GenBank/DDBJ whole genome shotgun (WGS) entry which is preliminary data.</text>
</comment>
<accession>A0A538SHY3</accession>
<dbReference type="InterPro" id="IPR032466">
    <property type="entry name" value="Metal_Hydrolase"/>
</dbReference>
<dbReference type="SUPFAM" id="SSF51338">
    <property type="entry name" value="Composite domain of metallo-dependent hydrolases"/>
    <property type="match status" value="2"/>
</dbReference>
<keyword evidence="2" id="KW-0732">Signal</keyword>
<dbReference type="InterPro" id="IPR051781">
    <property type="entry name" value="Metallo-dep_Hydrolase"/>
</dbReference>
<dbReference type="PANTHER" id="PTHR43135:SF3">
    <property type="entry name" value="ALPHA-D-RIBOSE 1-METHYLPHOSPHONATE 5-TRIPHOSPHATE DIPHOSPHATASE"/>
    <property type="match status" value="1"/>
</dbReference>
<keyword evidence="4" id="KW-0378">Hydrolase</keyword>
<dbReference type="Gene3D" id="2.30.40.10">
    <property type="entry name" value="Urease, subunit C, domain 1"/>
    <property type="match status" value="1"/>
</dbReference>
<evidence type="ECO:0000259" key="3">
    <source>
        <dbReference type="Pfam" id="PF01979"/>
    </source>
</evidence>
<feature type="domain" description="Amidohydrolase-related" evidence="3">
    <location>
        <begin position="837"/>
        <end position="914"/>
    </location>
</feature>
<protein>
    <submittedName>
        <fullName evidence="4">Amidohydrolase</fullName>
    </submittedName>
</protein>
<feature type="compositionally biased region" description="Basic and acidic residues" evidence="1">
    <location>
        <begin position="986"/>
        <end position="1008"/>
    </location>
</feature>
<dbReference type="PANTHER" id="PTHR43135">
    <property type="entry name" value="ALPHA-D-RIBOSE 1-METHYLPHOSPHONATE 5-TRIPHOSPHATE DIPHOSPHATASE"/>
    <property type="match status" value="1"/>
</dbReference>
<evidence type="ECO:0000256" key="1">
    <source>
        <dbReference type="SAM" id="MobiDB-lite"/>
    </source>
</evidence>
<feature type="domain" description="Amidohydrolase-related" evidence="3">
    <location>
        <begin position="333"/>
        <end position="417"/>
    </location>
</feature>
<dbReference type="GO" id="GO:0016810">
    <property type="term" value="F:hydrolase activity, acting on carbon-nitrogen (but not peptide) bonds"/>
    <property type="evidence" value="ECO:0007669"/>
    <property type="project" value="InterPro"/>
</dbReference>
<feature type="compositionally biased region" description="Low complexity" evidence="1">
    <location>
        <begin position="89"/>
        <end position="101"/>
    </location>
</feature>
<dbReference type="Pfam" id="PF01979">
    <property type="entry name" value="Amidohydro_1"/>
    <property type="match status" value="2"/>
</dbReference>
<dbReference type="Gene3D" id="3.20.20.140">
    <property type="entry name" value="Metal-dependent hydrolases"/>
    <property type="match status" value="2"/>
</dbReference>
<dbReference type="AlphaFoldDB" id="A0A538SHY3"/>
<feature type="chain" id="PRO_5021736256" evidence="2">
    <location>
        <begin position="19"/>
        <end position="1008"/>
    </location>
</feature>
<dbReference type="InterPro" id="IPR011059">
    <property type="entry name" value="Metal-dep_hydrolase_composite"/>
</dbReference>
<feature type="signal peptide" evidence="2">
    <location>
        <begin position="1"/>
        <end position="18"/>
    </location>
</feature>
<evidence type="ECO:0000256" key="2">
    <source>
        <dbReference type="SAM" id="SignalP"/>
    </source>
</evidence>
<proteinExistence type="predicted"/>
<evidence type="ECO:0000313" key="5">
    <source>
        <dbReference type="Proteomes" id="UP000317716"/>
    </source>
</evidence>
<name>A0A538SHY3_UNCEI</name>
<dbReference type="SUPFAM" id="SSF51556">
    <property type="entry name" value="Metallo-dependent hydrolases"/>
    <property type="match status" value="2"/>
</dbReference>
<dbReference type="InterPro" id="IPR006680">
    <property type="entry name" value="Amidohydro-rel"/>
</dbReference>
<dbReference type="Proteomes" id="UP000317716">
    <property type="component" value="Unassembled WGS sequence"/>
</dbReference>